<reference evidence="1" key="1">
    <citation type="submission" date="2023-02" db="EMBL/GenBank/DDBJ databases">
        <title>Proposal of a novel subspecies: Alicyclobacillus hesperidum subspecies aegle.</title>
        <authorList>
            <person name="Goto K."/>
            <person name="Fujii T."/>
            <person name="Yasui K."/>
            <person name="Mochida K."/>
            <person name="Kato-Tanaka Y."/>
            <person name="Morohoshi S."/>
            <person name="An S.Y."/>
            <person name="Kasai H."/>
            <person name="Yokota A."/>
        </authorList>
    </citation>
    <scope>NUCLEOTIDE SEQUENCE</scope>
    <source>
        <strain evidence="1">DSM 12766</strain>
    </source>
</reference>
<comment type="caution">
    <text evidence="1">The sequence shown here is derived from an EMBL/GenBank/DDBJ whole genome shotgun (WGS) entry which is preliminary data.</text>
</comment>
<dbReference type="Proteomes" id="UP001157137">
    <property type="component" value="Unassembled WGS sequence"/>
</dbReference>
<name>A0AA37X4B9_9BACL</name>
<protein>
    <submittedName>
        <fullName evidence="1">Uncharacterized protein</fullName>
    </submittedName>
</protein>
<evidence type="ECO:0000313" key="1">
    <source>
        <dbReference type="EMBL" id="GLV14512.1"/>
    </source>
</evidence>
<sequence>MAKRKKEHGRIDGSVDVKGVYILIARKHGKAIRRAHYGIMCVKECADHDNG</sequence>
<proteinExistence type="predicted"/>
<organism evidence="1 2">
    <name type="scientific">Alicyclobacillus hesperidum</name>
    <dbReference type="NCBI Taxonomy" id="89784"/>
    <lineage>
        <taxon>Bacteria</taxon>
        <taxon>Bacillati</taxon>
        <taxon>Bacillota</taxon>
        <taxon>Bacilli</taxon>
        <taxon>Bacillales</taxon>
        <taxon>Alicyclobacillaceae</taxon>
        <taxon>Alicyclobacillus</taxon>
    </lineage>
</organism>
<evidence type="ECO:0000313" key="2">
    <source>
        <dbReference type="Proteomes" id="UP001157137"/>
    </source>
</evidence>
<dbReference type="AlphaFoldDB" id="A0AA37X4B9"/>
<dbReference type="EMBL" id="BSRA01000013">
    <property type="protein sequence ID" value="GLV14512.1"/>
    <property type="molecule type" value="Genomic_DNA"/>
</dbReference>
<accession>A0AA37X4B9</accession>
<gene>
    <name evidence="1" type="ORF">Heshes_21960</name>
</gene>